<keyword evidence="3" id="KW-1185">Reference proteome</keyword>
<dbReference type="EMBL" id="FORA01000003">
    <property type="protein sequence ID" value="SFJ39033.1"/>
    <property type="molecule type" value="Genomic_DNA"/>
</dbReference>
<name>A0A1I3QXT1_9RHOB</name>
<protein>
    <recommendedName>
        <fullName evidence="4">Lipoprotein</fullName>
    </recommendedName>
</protein>
<dbReference type="OrthoDB" id="7659365at2"/>
<dbReference type="RefSeq" id="WP_139212369.1">
    <property type="nucleotide sequence ID" value="NZ_FORA01000003.1"/>
</dbReference>
<reference evidence="2 3" key="1">
    <citation type="submission" date="2016-10" db="EMBL/GenBank/DDBJ databases">
        <authorList>
            <person name="de Groot N.N."/>
        </authorList>
    </citation>
    <scope>NUCLEOTIDE SEQUENCE [LARGE SCALE GENOMIC DNA]</scope>
    <source>
        <strain evidence="2 3">DSM 19073</strain>
    </source>
</reference>
<proteinExistence type="predicted"/>
<dbReference type="Proteomes" id="UP000199110">
    <property type="component" value="Unassembled WGS sequence"/>
</dbReference>
<dbReference type="STRING" id="390807.SAMN04488095_2718"/>
<keyword evidence="1" id="KW-0812">Transmembrane</keyword>
<accession>A0A1I3QXT1</accession>
<dbReference type="AlphaFoldDB" id="A0A1I3QXT1"/>
<sequence length="82" mass="8807">MPDGPILPGDPPAQLRRLAIAPISAVSVAVVLSACMPTTPEARRATYLDCARKQGVAVEGQTIRIRKSDDLRRLDACEAIPR</sequence>
<evidence type="ECO:0000313" key="2">
    <source>
        <dbReference type="EMBL" id="SFJ39033.1"/>
    </source>
</evidence>
<organism evidence="2 3">
    <name type="scientific">Jannaschia pohangensis</name>
    <dbReference type="NCBI Taxonomy" id="390807"/>
    <lineage>
        <taxon>Bacteria</taxon>
        <taxon>Pseudomonadati</taxon>
        <taxon>Pseudomonadota</taxon>
        <taxon>Alphaproteobacteria</taxon>
        <taxon>Rhodobacterales</taxon>
        <taxon>Roseobacteraceae</taxon>
        <taxon>Jannaschia</taxon>
    </lineage>
</organism>
<evidence type="ECO:0000256" key="1">
    <source>
        <dbReference type="SAM" id="Phobius"/>
    </source>
</evidence>
<keyword evidence="1" id="KW-1133">Transmembrane helix</keyword>
<evidence type="ECO:0000313" key="3">
    <source>
        <dbReference type="Proteomes" id="UP000199110"/>
    </source>
</evidence>
<evidence type="ECO:0008006" key="4">
    <source>
        <dbReference type="Google" id="ProtNLM"/>
    </source>
</evidence>
<gene>
    <name evidence="2" type="ORF">SAMN04488095_2718</name>
</gene>
<keyword evidence="1" id="KW-0472">Membrane</keyword>
<feature type="transmembrane region" description="Helical" evidence="1">
    <location>
        <begin position="18"/>
        <end position="36"/>
    </location>
</feature>